<evidence type="ECO:0000313" key="2">
    <source>
        <dbReference type="Proteomes" id="UP000281549"/>
    </source>
</evidence>
<organism evidence="1 2">
    <name type="scientific">Rozella allomycis (strain CSF55)</name>
    <dbReference type="NCBI Taxonomy" id="988480"/>
    <lineage>
        <taxon>Eukaryota</taxon>
        <taxon>Fungi</taxon>
        <taxon>Fungi incertae sedis</taxon>
        <taxon>Cryptomycota</taxon>
        <taxon>Cryptomycota incertae sedis</taxon>
        <taxon>Rozella</taxon>
    </lineage>
</organism>
<dbReference type="EMBL" id="ML005573">
    <property type="protein sequence ID" value="RKP18064.1"/>
    <property type="molecule type" value="Genomic_DNA"/>
</dbReference>
<protein>
    <submittedName>
        <fullName evidence="1">Uncharacterized protein</fullName>
    </submittedName>
</protein>
<dbReference type="AlphaFoldDB" id="A0A4P9YFK9"/>
<proteinExistence type="predicted"/>
<evidence type="ECO:0000313" key="1">
    <source>
        <dbReference type="EMBL" id="RKP18064.1"/>
    </source>
</evidence>
<reference evidence="2" key="1">
    <citation type="journal article" date="2018" name="Nat. Microbiol.">
        <title>Leveraging single-cell genomics to expand the fungal tree of life.</title>
        <authorList>
            <person name="Ahrendt S.R."/>
            <person name="Quandt C.A."/>
            <person name="Ciobanu D."/>
            <person name="Clum A."/>
            <person name="Salamov A."/>
            <person name="Andreopoulos B."/>
            <person name="Cheng J.F."/>
            <person name="Woyke T."/>
            <person name="Pelin A."/>
            <person name="Henrissat B."/>
            <person name="Reynolds N.K."/>
            <person name="Benny G.L."/>
            <person name="Smith M.E."/>
            <person name="James T.Y."/>
            <person name="Grigoriev I.V."/>
        </authorList>
    </citation>
    <scope>NUCLEOTIDE SEQUENCE [LARGE SCALE GENOMIC DNA]</scope>
    <source>
        <strain evidence="2">CSF55</strain>
    </source>
</reference>
<accession>A0A4P9YFK9</accession>
<name>A0A4P9YFK9_ROZAC</name>
<sequence length="204" mass="23098">MRSDAPVDSSSSFLKHSSITCLSLSSYCFVPTRRESEYLVGNCASGHLAGIKIEIVDQDGEWKEAAEQLGIPVVESIRDADLTLIHNYKGIDTYLNSTDSELFVAILTRLDDEERKVAFEEIVEGKCIPEHLRRWRPKQSFECEEGLSIEWTLTYICPGKVRCDGVREIKSKDILKNGCLGCIRLDQFLDEVLFKIEKRSKFGA</sequence>
<dbReference type="Proteomes" id="UP000281549">
    <property type="component" value="Unassembled WGS sequence"/>
</dbReference>
<gene>
    <name evidence="1" type="ORF">ROZALSC1DRAFT_30198</name>
</gene>